<keyword evidence="3 8" id="KW-0378">Hydrolase</keyword>
<dbReference type="AlphaFoldDB" id="A0A6G4X4E2"/>
<protein>
    <submittedName>
        <fullName evidence="9">Family 43 glycosylhydrolase</fullName>
    </submittedName>
</protein>
<dbReference type="GO" id="GO:0045493">
    <property type="term" value="P:xylan catabolic process"/>
    <property type="evidence" value="ECO:0007669"/>
    <property type="project" value="UniProtKB-KW"/>
</dbReference>
<dbReference type="Proteomes" id="UP000477722">
    <property type="component" value="Unassembled WGS sequence"/>
</dbReference>
<comment type="similarity">
    <text evidence="1 8">Belongs to the glycosyl hydrolase 43 family.</text>
</comment>
<accession>A0A6G4X4E2</accession>
<dbReference type="Gene3D" id="2.115.10.20">
    <property type="entry name" value="Glycosyl hydrolase domain, family 43"/>
    <property type="match status" value="1"/>
</dbReference>
<feature type="active site" description="Proton acceptor" evidence="6">
    <location>
        <position position="142"/>
    </location>
</feature>
<dbReference type="SUPFAM" id="SSF75005">
    <property type="entry name" value="Arabinanase/levansucrase/invertase"/>
    <property type="match status" value="2"/>
</dbReference>
<evidence type="ECO:0000256" key="1">
    <source>
        <dbReference type="ARBA" id="ARBA00009865"/>
    </source>
</evidence>
<dbReference type="GO" id="GO:0004553">
    <property type="term" value="F:hydrolase activity, hydrolyzing O-glycosyl compounds"/>
    <property type="evidence" value="ECO:0007669"/>
    <property type="project" value="InterPro"/>
</dbReference>
<keyword evidence="10" id="KW-1185">Reference proteome</keyword>
<keyword evidence="5 8" id="KW-0326">Glycosidase</keyword>
<reference evidence="9 10" key="1">
    <citation type="submission" date="2020-02" db="EMBL/GenBank/DDBJ databases">
        <title>Whole-genome analyses of novel actinobacteria.</title>
        <authorList>
            <person name="Sahin N."/>
            <person name="Tatar D."/>
        </authorList>
    </citation>
    <scope>NUCLEOTIDE SEQUENCE [LARGE SCALE GENOMIC DNA]</scope>
    <source>
        <strain evidence="9 10">SB3404</strain>
    </source>
</reference>
<evidence type="ECO:0000313" key="9">
    <source>
        <dbReference type="EMBL" id="NGO72123.1"/>
    </source>
</evidence>
<dbReference type="PANTHER" id="PTHR43772:SF2">
    <property type="entry name" value="PUTATIVE (AFU_ORTHOLOGUE AFUA_2G04480)-RELATED"/>
    <property type="match status" value="1"/>
</dbReference>
<dbReference type="InterPro" id="IPR052176">
    <property type="entry name" value="Glycosyl_Hydrlase_43_Enz"/>
</dbReference>
<dbReference type="EMBL" id="JAAKZZ010000403">
    <property type="protein sequence ID" value="NGO72123.1"/>
    <property type="molecule type" value="Genomic_DNA"/>
</dbReference>
<evidence type="ECO:0000256" key="3">
    <source>
        <dbReference type="ARBA" id="ARBA00022801"/>
    </source>
</evidence>
<dbReference type="InterPro" id="IPR006710">
    <property type="entry name" value="Glyco_hydro_43"/>
</dbReference>
<organism evidence="9 10">
    <name type="scientific">Streptomyces boncukensis</name>
    <dbReference type="NCBI Taxonomy" id="2711219"/>
    <lineage>
        <taxon>Bacteria</taxon>
        <taxon>Bacillati</taxon>
        <taxon>Actinomycetota</taxon>
        <taxon>Actinomycetes</taxon>
        <taxon>Kitasatosporales</taxon>
        <taxon>Streptomycetaceae</taxon>
        <taxon>Streptomyces</taxon>
    </lineage>
</organism>
<evidence type="ECO:0000256" key="4">
    <source>
        <dbReference type="ARBA" id="ARBA00023277"/>
    </source>
</evidence>
<dbReference type="Pfam" id="PF04616">
    <property type="entry name" value="Glyco_hydro_43"/>
    <property type="match status" value="1"/>
</dbReference>
<dbReference type="CDD" id="cd09004">
    <property type="entry name" value="GH43_bXyl-like"/>
    <property type="match status" value="1"/>
</dbReference>
<dbReference type="InterPro" id="IPR023296">
    <property type="entry name" value="Glyco_hydro_beta-prop_sf"/>
</dbReference>
<gene>
    <name evidence="9" type="ORF">G5C65_28000</name>
</gene>
<feature type="active site" description="Proton donor" evidence="6">
    <location>
        <position position="299"/>
    </location>
</feature>
<evidence type="ECO:0000256" key="8">
    <source>
        <dbReference type="RuleBase" id="RU361187"/>
    </source>
</evidence>
<keyword evidence="4" id="KW-0119">Carbohydrate metabolism</keyword>
<evidence type="ECO:0000256" key="6">
    <source>
        <dbReference type="PIRSR" id="PIRSR606710-1"/>
    </source>
</evidence>
<dbReference type="PANTHER" id="PTHR43772">
    <property type="entry name" value="ENDO-1,4-BETA-XYLANASE"/>
    <property type="match status" value="1"/>
</dbReference>
<name>A0A6G4X4E2_9ACTN</name>
<evidence type="ECO:0000256" key="2">
    <source>
        <dbReference type="ARBA" id="ARBA00022651"/>
    </source>
</evidence>
<evidence type="ECO:0000313" key="10">
    <source>
        <dbReference type="Proteomes" id="UP000477722"/>
    </source>
</evidence>
<keyword evidence="2" id="KW-0858">Xylan degradation</keyword>
<proteinExistence type="inferred from homology"/>
<sequence>MRGLAPGGGDGKGFVDTALVRDDRGRYHAFTSDVTHGQVEHAVADRLTGPYRLTGQGDWAGWGGELGGPSVVRLPDGGYRIYLYGHRTGQYFYSDSDDLEHWSGKRELPGLSGSVRQGTVIRETATERPGDTNPALPGYHADPDILYADGRYWMYPTEDGHPGWSGTRFPVFSSPDLVDWRNEGTALDLADVSWCDANAWAPGIVEKDGTYWLYFTACQSIGVAKADSPAGPFRDALGEPLVKKGEFGHQSIDAAAFVDDDGTPYLYFGQGGFEAARLKEDMVSFATTPENIAPPGYNEAPKVFKRAGRYYAMWSENDTRSPDYQVSYGVSDSPLGPFTKAAGGPVLSKDPGDQILGTGHNSVIQVPGRDEWYLVYHRFARPGGDGTHREVALDRLRFGADGSIPAVRPTQRGIDPVTPVRADR</sequence>
<evidence type="ECO:0000256" key="7">
    <source>
        <dbReference type="PIRSR" id="PIRSR606710-2"/>
    </source>
</evidence>
<evidence type="ECO:0000256" key="5">
    <source>
        <dbReference type="ARBA" id="ARBA00023295"/>
    </source>
</evidence>
<feature type="site" description="Important for catalytic activity, responsible for pKa modulation of the active site Glu and correct orientation of both the proton donor and substrate" evidence="7">
    <location>
        <position position="253"/>
    </location>
</feature>
<keyword evidence="2" id="KW-0624">Polysaccharide degradation</keyword>
<comment type="caution">
    <text evidence="9">The sequence shown here is derived from an EMBL/GenBank/DDBJ whole genome shotgun (WGS) entry which is preliminary data.</text>
</comment>